<dbReference type="GO" id="GO:0098970">
    <property type="term" value="P:postsynaptic neurotransmitter receptor diffusion trapping"/>
    <property type="evidence" value="ECO:0007669"/>
    <property type="project" value="TreeGrafter"/>
</dbReference>
<evidence type="ECO:0000256" key="13">
    <source>
        <dbReference type="ARBA" id="ARBA00023303"/>
    </source>
</evidence>
<dbReference type="GO" id="GO:0032281">
    <property type="term" value="C:AMPA glutamate receptor complex"/>
    <property type="evidence" value="ECO:0007669"/>
    <property type="project" value="TreeGrafter"/>
</dbReference>
<dbReference type="PANTHER" id="PTHR12107">
    <property type="entry name" value="VOLTAGE-DEPENDENT CALCIUM CHANNEL GAMMA SUBUNIT"/>
    <property type="match status" value="1"/>
</dbReference>
<evidence type="ECO:0000256" key="10">
    <source>
        <dbReference type="ARBA" id="ARBA00022989"/>
    </source>
</evidence>
<keyword evidence="13 18" id="KW-0407">Ion channel</keyword>
<dbReference type="PANTHER" id="PTHR12107:SF5">
    <property type="entry name" value="VOLTAGE-DEPENDENT CALCIUM CHANNEL GAMMA-3 SUBUNIT"/>
    <property type="match status" value="1"/>
</dbReference>
<dbReference type="Ensembl" id="ENSSGRT00000040432.1">
    <property type="protein sequence ID" value="ENSSGRP00000037683.1"/>
    <property type="gene ID" value="ENSSGRG00000020790.1"/>
</dbReference>
<name>A0A672ML23_SINGR</name>
<comment type="caution">
    <text evidence="18">Lacks conserved residue(s) required for the propagation of feature annotation.</text>
</comment>
<keyword evidence="11 18" id="KW-0406">Ion transport</keyword>
<accession>A0A672ML23</accession>
<dbReference type="OrthoDB" id="9990458at2759"/>
<comment type="similarity">
    <text evidence="2 18">Belongs to the PMP-22/EMP/MP20 family. CACNG subfamily.</text>
</comment>
<proteinExistence type="inferred from homology"/>
<evidence type="ECO:0000313" key="21">
    <source>
        <dbReference type="Proteomes" id="UP000472262"/>
    </source>
</evidence>
<feature type="transmembrane region" description="Helical" evidence="18">
    <location>
        <begin position="177"/>
        <end position="201"/>
    </location>
</feature>
<evidence type="ECO:0000256" key="2">
    <source>
        <dbReference type="ARBA" id="ARBA00007111"/>
    </source>
</evidence>
<dbReference type="InterPro" id="IPR051072">
    <property type="entry name" value="CACNG_subunit"/>
</dbReference>
<dbReference type="AlphaFoldDB" id="A0A672ML23"/>
<dbReference type="GO" id="GO:0005245">
    <property type="term" value="F:voltage-gated calcium channel activity"/>
    <property type="evidence" value="ECO:0007669"/>
    <property type="project" value="TreeGrafter"/>
</dbReference>
<feature type="transmembrane region" description="Helical" evidence="18">
    <location>
        <begin position="135"/>
        <end position="157"/>
    </location>
</feature>
<evidence type="ECO:0000256" key="18">
    <source>
        <dbReference type="RuleBase" id="RU363085"/>
    </source>
</evidence>
<comment type="subunit">
    <text evidence="17">The L-type calcium channel is composed of five subunits: alpha-1, alpha-2/delta, beta and gamma. Acts as an auxiliary subunit for AMPA-selective glutamate receptors (AMPARs). Found in a complex with GRIA1, GRIA2, GRIA3, GRIA4, CNIH2, CNIH3, CACNG2, CACNG4, CACNG5, CACNG7 and CACNG8. Interacts with AP4M1 and GRIA1; associates GRIA1 with the adaptor protein complex 4 (AP-4) to target GRIA1 to the somatodendritic compartment of neurons.</text>
</comment>
<keyword evidence="9 18" id="KW-0851">Voltage-gated channel</keyword>
<dbReference type="GeneID" id="107590766"/>
<evidence type="ECO:0000256" key="11">
    <source>
        <dbReference type="ARBA" id="ARBA00023065"/>
    </source>
</evidence>
<dbReference type="OMA" id="FANAHEH"/>
<dbReference type="InParanoid" id="A0A672ML23"/>
<dbReference type="GO" id="GO:0098943">
    <property type="term" value="P:neurotransmitter receptor transport, postsynaptic endosome to lysosome"/>
    <property type="evidence" value="ECO:0007669"/>
    <property type="project" value="TreeGrafter"/>
</dbReference>
<keyword evidence="10 18" id="KW-1133">Transmembrane helix</keyword>
<keyword evidence="4" id="KW-0597">Phosphoprotein</keyword>
<evidence type="ECO:0000256" key="14">
    <source>
        <dbReference type="ARBA" id="ARBA00039975"/>
    </source>
</evidence>
<comment type="subcellular location">
    <subcellularLocation>
        <location evidence="1 18">Membrane</location>
        <topology evidence="1 18">Multi-pass membrane protein</topology>
    </subcellularLocation>
</comment>
<dbReference type="RefSeq" id="XP_016135155.1">
    <property type="nucleotide sequence ID" value="XM_016279669.1"/>
</dbReference>
<evidence type="ECO:0000256" key="12">
    <source>
        <dbReference type="ARBA" id="ARBA00023136"/>
    </source>
</evidence>
<evidence type="ECO:0000256" key="16">
    <source>
        <dbReference type="ARBA" id="ARBA00042597"/>
    </source>
</evidence>
<reference evidence="20" key="1">
    <citation type="submission" date="2025-08" db="UniProtKB">
        <authorList>
            <consortium name="Ensembl"/>
        </authorList>
    </citation>
    <scope>IDENTIFICATION</scope>
</reference>
<evidence type="ECO:0000256" key="1">
    <source>
        <dbReference type="ARBA" id="ARBA00004141"/>
    </source>
</evidence>
<dbReference type="InterPro" id="IPR004031">
    <property type="entry name" value="PMP22/EMP/MP20/Claudin"/>
</dbReference>
<evidence type="ECO:0000256" key="5">
    <source>
        <dbReference type="ARBA" id="ARBA00022568"/>
    </source>
</evidence>
<protein>
    <recommendedName>
        <fullName evidence="14">Voltage-dependent calcium channel gamma-3 subunit</fullName>
    </recommendedName>
    <alternativeName>
        <fullName evidence="15">Neuronal voltage-gated calcium channel gamma-3 subunit</fullName>
    </alternativeName>
    <alternativeName>
        <fullName evidence="16">Transmembrane AMPAR regulatory protein gamma-3</fullName>
    </alternativeName>
</protein>
<gene>
    <name evidence="20" type="primary">LOC107590766</name>
</gene>
<dbReference type="KEGG" id="sgh:107590766"/>
<feature type="compositionally biased region" description="Polar residues" evidence="19">
    <location>
        <begin position="362"/>
        <end position="388"/>
    </location>
</feature>
<dbReference type="PRINTS" id="PR01792">
    <property type="entry name" value="VDCCGAMMA"/>
</dbReference>
<evidence type="ECO:0000256" key="4">
    <source>
        <dbReference type="ARBA" id="ARBA00022553"/>
    </source>
</evidence>
<dbReference type="GO" id="GO:0019226">
    <property type="term" value="P:transmission of nerve impulse"/>
    <property type="evidence" value="ECO:0007669"/>
    <property type="project" value="TreeGrafter"/>
</dbReference>
<reference evidence="20" key="2">
    <citation type="submission" date="2025-09" db="UniProtKB">
        <authorList>
            <consortium name="Ensembl"/>
        </authorList>
    </citation>
    <scope>IDENTIFICATION</scope>
</reference>
<keyword evidence="21" id="KW-1185">Reference proteome</keyword>
<evidence type="ECO:0000256" key="7">
    <source>
        <dbReference type="ARBA" id="ARBA00022692"/>
    </source>
</evidence>
<dbReference type="GO" id="GO:0099590">
    <property type="term" value="P:neurotransmitter receptor internalization"/>
    <property type="evidence" value="ECO:0007669"/>
    <property type="project" value="TreeGrafter"/>
</dbReference>
<dbReference type="GO" id="GO:0016247">
    <property type="term" value="F:channel regulator activity"/>
    <property type="evidence" value="ECO:0007669"/>
    <property type="project" value="TreeGrafter"/>
</dbReference>
<feature type="transmembrane region" description="Helical" evidence="18">
    <location>
        <begin position="106"/>
        <end position="128"/>
    </location>
</feature>
<dbReference type="GO" id="GO:0051968">
    <property type="term" value="P:positive regulation of synaptic transmission, glutamatergic"/>
    <property type="evidence" value="ECO:0007669"/>
    <property type="project" value="TreeGrafter"/>
</dbReference>
<feature type="compositionally biased region" description="Low complexity" evidence="19">
    <location>
        <begin position="217"/>
        <end position="231"/>
    </location>
</feature>
<feature type="region of interest" description="Disordered" evidence="19">
    <location>
        <begin position="217"/>
        <end position="252"/>
    </location>
</feature>
<evidence type="ECO:0000256" key="19">
    <source>
        <dbReference type="SAM" id="MobiDB-lite"/>
    </source>
</evidence>
<dbReference type="Gene3D" id="1.20.140.150">
    <property type="match status" value="1"/>
</dbReference>
<sequence>MKVCNRGVQMLLSTAGAFAAFSLMTIAVGTDYWLYSRGVCRTKSVNDNDTNRKNEEVLTHSGLWRQCCMEGIFKGVCKNIDHFPEDADYEQNAAEYLLRAVRASSLFPIMSVGLLFIGGVCVAASEFYKSRHNVILSAGIFFVSAGLSNIIGIIVYISSNAGDPNQSESKRSHWYGWSFYCGALSFIIAETVGVLTVHLFIDTHRVLRARSQRSLQSSTHSLQQRRSTSYRSRYRWRQGQTREPSPARDGKDLGLYALGRGPPTATHALAHNSLGTGRGFAQFHNSVIANNSFANPHVFTMQNSGKSERELPHIQNSLSTEKRFVFPNAHELNSVKPENGDVLSQNYKLNSVNPSKSPVSSAQNSRNDNSHVQIVSKSGTATRTTTPV</sequence>
<dbReference type="InterPro" id="IPR008368">
    <property type="entry name" value="VDCC_gsu"/>
</dbReference>
<dbReference type="FunFam" id="1.20.140.150:FF:000002">
    <property type="entry name" value="Voltage-dependent calcium channel gamma-2 subunit"/>
    <property type="match status" value="1"/>
</dbReference>
<feature type="compositionally biased region" description="Low complexity" evidence="19">
    <location>
        <begin position="350"/>
        <end position="361"/>
    </location>
</feature>
<dbReference type="GO" id="GO:0098839">
    <property type="term" value="C:postsynaptic density membrane"/>
    <property type="evidence" value="ECO:0007669"/>
    <property type="project" value="TreeGrafter"/>
</dbReference>
<evidence type="ECO:0000256" key="15">
    <source>
        <dbReference type="ARBA" id="ARBA00042269"/>
    </source>
</evidence>
<keyword evidence="12 18" id="KW-0472">Membrane</keyword>
<evidence type="ECO:0000256" key="3">
    <source>
        <dbReference type="ARBA" id="ARBA00022448"/>
    </source>
</evidence>
<keyword evidence="7 18" id="KW-0812">Transmembrane</keyword>
<evidence type="ECO:0000313" key="20">
    <source>
        <dbReference type="Ensembl" id="ENSSGRP00000037683.1"/>
    </source>
</evidence>
<feature type="region of interest" description="Disordered" evidence="19">
    <location>
        <begin position="348"/>
        <end position="388"/>
    </location>
</feature>
<keyword evidence="8 18" id="KW-0106">Calcium</keyword>
<organism evidence="20 21">
    <name type="scientific">Sinocyclocheilus grahami</name>
    <name type="common">Dianchi golden-line fish</name>
    <name type="synonym">Barbus grahami</name>
    <dbReference type="NCBI Taxonomy" id="75366"/>
    <lineage>
        <taxon>Eukaryota</taxon>
        <taxon>Metazoa</taxon>
        <taxon>Chordata</taxon>
        <taxon>Craniata</taxon>
        <taxon>Vertebrata</taxon>
        <taxon>Euteleostomi</taxon>
        <taxon>Actinopterygii</taxon>
        <taxon>Neopterygii</taxon>
        <taxon>Teleostei</taxon>
        <taxon>Ostariophysi</taxon>
        <taxon>Cypriniformes</taxon>
        <taxon>Cyprinidae</taxon>
        <taxon>Cyprininae</taxon>
        <taxon>Sinocyclocheilus</taxon>
    </lineage>
</organism>
<dbReference type="Proteomes" id="UP000472262">
    <property type="component" value="Unassembled WGS sequence"/>
</dbReference>
<evidence type="ECO:0000256" key="6">
    <source>
        <dbReference type="ARBA" id="ARBA00022673"/>
    </source>
</evidence>
<keyword evidence="5 18" id="KW-0109">Calcium transport</keyword>
<evidence type="ECO:0000256" key="8">
    <source>
        <dbReference type="ARBA" id="ARBA00022837"/>
    </source>
</evidence>
<keyword evidence="3 18" id="KW-0813">Transport</keyword>
<evidence type="ECO:0000256" key="9">
    <source>
        <dbReference type="ARBA" id="ARBA00022882"/>
    </source>
</evidence>
<keyword evidence="6 18" id="KW-0107">Calcium channel</keyword>
<evidence type="ECO:0000256" key="17">
    <source>
        <dbReference type="ARBA" id="ARBA00046938"/>
    </source>
</evidence>
<dbReference type="Pfam" id="PF00822">
    <property type="entry name" value="PMP22_Claudin"/>
    <property type="match status" value="1"/>
</dbReference>